<dbReference type="GO" id="GO:0031012">
    <property type="term" value="C:extracellular matrix"/>
    <property type="evidence" value="ECO:0007669"/>
    <property type="project" value="TreeGrafter"/>
</dbReference>
<evidence type="ECO:0000259" key="1">
    <source>
        <dbReference type="Pfam" id="PF03372"/>
    </source>
</evidence>
<evidence type="ECO:0000313" key="3">
    <source>
        <dbReference type="RefSeq" id="XP_028036041.1"/>
    </source>
</evidence>
<dbReference type="InterPro" id="IPR005135">
    <property type="entry name" value="Endo/exonuclease/phosphatase"/>
</dbReference>
<reference evidence="3" key="1">
    <citation type="submission" date="2025-08" db="UniProtKB">
        <authorList>
            <consortium name="RefSeq"/>
        </authorList>
    </citation>
    <scope>IDENTIFICATION</scope>
    <source>
        <tissue evidence="3">Silk gland</tissue>
    </source>
</reference>
<evidence type="ECO:0000313" key="2">
    <source>
        <dbReference type="Proteomes" id="UP000504629"/>
    </source>
</evidence>
<keyword evidence="2" id="KW-1185">Reference proteome</keyword>
<dbReference type="Proteomes" id="UP000504629">
    <property type="component" value="Unplaced"/>
</dbReference>
<feature type="domain" description="Endonuclease/exonuclease/phosphatase" evidence="1">
    <location>
        <begin position="8"/>
        <end position="166"/>
    </location>
</feature>
<dbReference type="PANTHER" id="PTHR33395">
    <property type="entry name" value="TRANSCRIPTASE, PUTATIVE-RELATED-RELATED"/>
    <property type="match status" value="1"/>
</dbReference>
<dbReference type="PANTHER" id="PTHR33395:SF22">
    <property type="entry name" value="REVERSE TRANSCRIPTASE DOMAIN-CONTAINING PROTEIN"/>
    <property type="match status" value="1"/>
</dbReference>
<dbReference type="Pfam" id="PF03372">
    <property type="entry name" value="Exo_endo_phos"/>
    <property type="match status" value="1"/>
</dbReference>
<dbReference type="KEGG" id="bman:114247310"/>
<dbReference type="InterPro" id="IPR036691">
    <property type="entry name" value="Endo/exonu/phosph_ase_sf"/>
</dbReference>
<name>A0A6J2K1C9_BOMMA</name>
<dbReference type="AlphaFoldDB" id="A0A6J2K1C9"/>
<dbReference type="GO" id="GO:0007508">
    <property type="term" value="P:larval heart development"/>
    <property type="evidence" value="ECO:0007669"/>
    <property type="project" value="TreeGrafter"/>
</dbReference>
<dbReference type="GeneID" id="114247310"/>
<sequence length="457" mass="53075">MLDIYYQNVQGLRTKTNEVSKNILTLNYKIIAFTETWLNSNISNHELIDDRYIVYRRDRSSSGNSKKDGGGVLLAVSRDIPSARVKSWETNVEDLWVTLHINIGSSTRKLAICVVYLPPPVKTETLKYFLDSADNIADRADDLVILGDFNLGFISWDPHKDSNYMVPSNHNSPLGHSITDFVFINNLFQVNAIANSDNRFLDLVITSCRDAYVVSPSSELSKCYKQHPNLLLNLPYNKLVYLKPKCKPRYNFYRADYPSIVKNLKGVDWQTKLSGCENIDLMLIKFYKIVDDLLEEYVPKQTLNKSKFPKWFSTSFIKLLQEKEKIRKRFKKYRNPRDEIEYRLLRSRCHAMYDKCYSDYRNNIEANIPKNPKLFWSFIKHKRGSDSSIPASMNLKDQVVKTGPDIVNLFAEHFASIYLPSSTPPDNFTLESQCWVEGLEDWRVCEPRERTPHSLKS</sequence>
<dbReference type="SUPFAM" id="SSF56219">
    <property type="entry name" value="DNase I-like"/>
    <property type="match status" value="1"/>
</dbReference>
<dbReference type="RefSeq" id="XP_028036041.1">
    <property type="nucleotide sequence ID" value="XM_028180240.1"/>
</dbReference>
<gene>
    <name evidence="3" type="primary">LOC114247310</name>
</gene>
<dbReference type="GO" id="GO:0061343">
    <property type="term" value="P:cell adhesion involved in heart morphogenesis"/>
    <property type="evidence" value="ECO:0007669"/>
    <property type="project" value="TreeGrafter"/>
</dbReference>
<proteinExistence type="predicted"/>
<protein>
    <submittedName>
        <fullName evidence="3">Uncharacterized protein LOC114247310</fullName>
    </submittedName>
</protein>
<accession>A0A6J2K1C9</accession>
<dbReference type="GO" id="GO:0003824">
    <property type="term" value="F:catalytic activity"/>
    <property type="evidence" value="ECO:0007669"/>
    <property type="project" value="InterPro"/>
</dbReference>
<dbReference type="OrthoDB" id="8069600at2759"/>
<dbReference type="Gene3D" id="3.60.10.10">
    <property type="entry name" value="Endonuclease/exonuclease/phosphatase"/>
    <property type="match status" value="1"/>
</dbReference>
<organism evidence="2 3">
    <name type="scientific">Bombyx mandarina</name>
    <name type="common">Wild silk moth</name>
    <name type="synonym">Wild silkworm</name>
    <dbReference type="NCBI Taxonomy" id="7092"/>
    <lineage>
        <taxon>Eukaryota</taxon>
        <taxon>Metazoa</taxon>
        <taxon>Ecdysozoa</taxon>
        <taxon>Arthropoda</taxon>
        <taxon>Hexapoda</taxon>
        <taxon>Insecta</taxon>
        <taxon>Pterygota</taxon>
        <taxon>Neoptera</taxon>
        <taxon>Endopterygota</taxon>
        <taxon>Lepidoptera</taxon>
        <taxon>Glossata</taxon>
        <taxon>Ditrysia</taxon>
        <taxon>Bombycoidea</taxon>
        <taxon>Bombycidae</taxon>
        <taxon>Bombycinae</taxon>
        <taxon>Bombyx</taxon>
    </lineage>
</organism>